<feature type="compositionally biased region" description="Low complexity" evidence="1">
    <location>
        <begin position="406"/>
        <end position="423"/>
    </location>
</feature>
<reference evidence="3 4" key="1">
    <citation type="journal article" date="2009" name="Genome Res.">
        <title>Comparative genomics of the fungal pathogens Candida dubliniensis and Candida albicans.</title>
        <authorList>
            <person name="Jackson A.P."/>
            <person name="Gamble J.A."/>
            <person name="Yeomans T."/>
            <person name="Moran G.P."/>
            <person name="Saunders D."/>
            <person name="Harris D."/>
            <person name="Aslett M."/>
            <person name="Barrell J.F."/>
            <person name="Butler G."/>
            <person name="Citiulo F."/>
            <person name="Coleman D.C."/>
            <person name="de Groot P.W.J."/>
            <person name="Goodwin T.J."/>
            <person name="Quail M.A."/>
            <person name="McQuillan J."/>
            <person name="Munro C.A."/>
            <person name="Pain A."/>
            <person name="Poulter R.T."/>
            <person name="Rajandream M.A."/>
            <person name="Renauld H."/>
            <person name="Spiering M.J."/>
            <person name="Tivey A."/>
            <person name="Gow N.A.R."/>
            <person name="Barrell B."/>
            <person name="Sullivan D.J."/>
            <person name="Berriman M."/>
        </authorList>
    </citation>
    <scope>NUCLEOTIDE SEQUENCE [LARGE SCALE GENOMIC DNA]</scope>
    <source>
        <strain evidence="4">CD36 / ATCC MYA-646 / CBS 7987 / NCPF 3949 / NRRL Y-17841</strain>
    </source>
</reference>
<dbReference type="GO" id="GO:0005634">
    <property type="term" value="C:nucleus"/>
    <property type="evidence" value="ECO:0007669"/>
    <property type="project" value="TreeGrafter"/>
</dbReference>
<dbReference type="HOGENOM" id="CLU_020170_0_0_1"/>
<gene>
    <name evidence="2" type="ordered locus">Cd36_23190</name>
    <name evidence="3" type="ORF">CD36_23190</name>
</gene>
<dbReference type="PANTHER" id="PTHR28164:SF1">
    <property type="entry name" value="PROTEIN STB3"/>
    <property type="match status" value="1"/>
</dbReference>
<feature type="region of interest" description="Disordered" evidence="1">
    <location>
        <begin position="406"/>
        <end position="473"/>
    </location>
</feature>
<dbReference type="eggNOG" id="ENOG502QW7S">
    <property type="taxonomic scope" value="Eukaryota"/>
</dbReference>
<evidence type="ECO:0000313" key="3">
    <source>
        <dbReference type="EMBL" id="CAX44098.1"/>
    </source>
</evidence>
<evidence type="ECO:0000313" key="4">
    <source>
        <dbReference type="Proteomes" id="UP000002605"/>
    </source>
</evidence>
<dbReference type="GeneID" id="8046331"/>
<feature type="region of interest" description="Disordered" evidence="1">
    <location>
        <begin position="308"/>
        <end position="347"/>
    </location>
</feature>
<dbReference type="CGD" id="CAL0000161106">
    <property type="gene designation" value="Cd36_23190"/>
</dbReference>
<name>B9WCH6_CANDC</name>
<dbReference type="PANTHER" id="PTHR28164">
    <property type="entry name" value="PROTEIN STB3"/>
    <property type="match status" value="1"/>
</dbReference>
<keyword evidence="4" id="KW-1185">Reference proteome</keyword>
<dbReference type="VEuPathDB" id="FungiDB:CD36_23190"/>
<dbReference type="RefSeq" id="XP_002418793.1">
    <property type="nucleotide sequence ID" value="XM_002418748.1"/>
</dbReference>
<dbReference type="OrthoDB" id="5391991at2759"/>
<dbReference type="GO" id="GO:0043565">
    <property type="term" value="F:sequence-specific DNA binding"/>
    <property type="evidence" value="ECO:0007669"/>
    <property type="project" value="TreeGrafter"/>
</dbReference>
<protein>
    <submittedName>
        <fullName evidence="3">Protein STB3 homologue, putative</fullName>
    </submittedName>
</protein>
<evidence type="ECO:0000256" key="1">
    <source>
        <dbReference type="SAM" id="MobiDB-lite"/>
    </source>
</evidence>
<evidence type="ECO:0000313" key="2">
    <source>
        <dbReference type="CGD" id="CAL0000161106"/>
    </source>
</evidence>
<dbReference type="Pfam" id="PF10330">
    <property type="entry name" value="Stb3"/>
    <property type="match status" value="1"/>
</dbReference>
<proteinExistence type="predicted"/>
<sequence>MTSRSPISLASLMNDPTPPPQPHPQSQQQSQSQPRSQYPTTTTHNSMQQQPLEPSPQQSEAKKTLLSTSSPEGIQVASKITPTRLANLLIRKGPLPIRHITSQLALEVPSFELLSLSKQRRLIMAAMEQTDTVNNVVFEKIGWGQWAVRKIDSDYIVTEGTEKSSNSNTSGGSGGGSANEKLINVNDLRNQSNLKLGWSKKKKSASTGVGSGLNSRRESITNHVKSLHNIKLPNESIDNAIASESSDEDDDDDQEEIDDYALSDTESSDEEMFAFDEKNRASSNVNNPITAISEHTVSGTPPIKFARRVPIKISPPPEAGAINNGSSASRRRKSSSSVSNSITKPYRQHLFNTRSRLNSIENLDNYIVSSAKNSSVSISSPPPPISFSSSPATSVAYEEHYNLNQQQSSSFQQKLQQQQQQQKNQRRKSSFNESHVRSTLSNVKTSSDDTDEEDWAAMGPESLRNNRKNSIPAALRNDIDSSGVDEEEKSAAFALVDLMSV</sequence>
<dbReference type="EMBL" id="FM992689">
    <property type="protein sequence ID" value="CAX44098.1"/>
    <property type="molecule type" value="Genomic_DNA"/>
</dbReference>
<feature type="region of interest" description="Disordered" evidence="1">
    <location>
        <begin position="160"/>
        <end position="180"/>
    </location>
</feature>
<dbReference type="KEGG" id="cdu:CD36_23190"/>
<dbReference type="InterPro" id="IPR018818">
    <property type="entry name" value="Stb3"/>
</dbReference>
<organism evidence="3 4">
    <name type="scientific">Candida dubliniensis (strain CD36 / ATCC MYA-646 / CBS 7987 / NCPF 3949 / NRRL Y-17841)</name>
    <name type="common">Yeast</name>
    <dbReference type="NCBI Taxonomy" id="573826"/>
    <lineage>
        <taxon>Eukaryota</taxon>
        <taxon>Fungi</taxon>
        <taxon>Dikarya</taxon>
        <taxon>Ascomycota</taxon>
        <taxon>Saccharomycotina</taxon>
        <taxon>Pichiomycetes</taxon>
        <taxon>Debaryomycetaceae</taxon>
        <taxon>Candida/Lodderomyces clade</taxon>
        <taxon>Candida</taxon>
    </lineage>
</organism>
<dbReference type="AlphaFoldDB" id="B9WCH6"/>
<dbReference type="GO" id="GO:0000432">
    <property type="term" value="P:positive regulation of transcription from RNA polymerase II promoter by glucose"/>
    <property type="evidence" value="ECO:0007669"/>
    <property type="project" value="TreeGrafter"/>
</dbReference>
<accession>B9WCH6</accession>
<feature type="region of interest" description="Disordered" evidence="1">
    <location>
        <begin position="1"/>
        <end position="78"/>
    </location>
</feature>
<feature type="compositionally biased region" description="Low complexity" evidence="1">
    <location>
        <begin position="24"/>
        <end position="59"/>
    </location>
</feature>
<dbReference type="Proteomes" id="UP000002605">
    <property type="component" value="Chromosome 2"/>
</dbReference>